<evidence type="ECO:0000256" key="9">
    <source>
        <dbReference type="ARBA" id="ARBA00023136"/>
    </source>
</evidence>
<dbReference type="Pfam" id="PF00119">
    <property type="entry name" value="ATP-synt_A"/>
    <property type="match status" value="1"/>
</dbReference>
<dbReference type="GO" id="GO:0005743">
    <property type="term" value="C:mitochondrial inner membrane"/>
    <property type="evidence" value="ECO:0007669"/>
    <property type="project" value="UniProtKB-SubCell"/>
</dbReference>
<geneLocation type="mitochondrion" evidence="13"/>
<name>Q8HIU6_MONBE</name>
<keyword evidence="6" id="KW-0375">Hydrogen ion transport</keyword>
<reference evidence="13" key="1">
    <citation type="journal article" date="2000" name="Trends Biochem. Sci.">
        <title>A novel motif for identifying rps3 homologs in fungal mitochondrial genomes.</title>
        <authorList>
            <person name="Bullerwell C.E."/>
            <person name="Burger G."/>
            <person name="Lang B.F."/>
        </authorList>
    </citation>
    <scope>NUCLEOTIDE SEQUENCE</scope>
    <source>
        <strain evidence="13">ATCC 50154</strain>
    </source>
</reference>
<keyword evidence="8" id="KW-0406">Ion transport</keyword>
<feature type="transmembrane region" description="Helical" evidence="12">
    <location>
        <begin position="217"/>
        <end position="245"/>
    </location>
</feature>
<sequence length="252" mass="27830">MAYSAFDQFEIIRIIPLHLFGNLDISITNSTIFMFIALIYLIVLYSVSGIKEGSLVPSRWQSVMEIIYETVFGVVEDNIGKDKESQAYFPWILTVFMFIVLMNLFGIIPYTFSPTAHIAVTFGLSLSIFIGVTLLGMVNHGSNYFSMFMPAGSPLILAPFMIVIELISHTAKAVSLGVRLAANITAGHILFAILSGFTWTMLTSGGFMIIASLFPMAIVLFITIIEMAVAVIQAYVFSLLTAIYISESIHLH</sequence>
<keyword evidence="5 12" id="KW-0812">Transmembrane</keyword>
<dbReference type="PANTHER" id="PTHR11410:SF0">
    <property type="entry name" value="ATP SYNTHASE SUBUNIT A"/>
    <property type="match status" value="1"/>
</dbReference>
<dbReference type="GO" id="GO:0016787">
    <property type="term" value="F:hydrolase activity"/>
    <property type="evidence" value="ECO:0007669"/>
    <property type="project" value="UniProtKB-KW"/>
</dbReference>
<feature type="transmembrane region" description="Helical" evidence="12">
    <location>
        <begin position="88"/>
        <end position="112"/>
    </location>
</feature>
<keyword evidence="10" id="KW-0066">ATP synthesis</keyword>
<keyword evidence="4" id="KW-0138">CF(0)</keyword>
<evidence type="ECO:0000313" key="13">
    <source>
        <dbReference type="EMBL" id="AAN28338.1"/>
    </source>
</evidence>
<feature type="transmembrane region" description="Helical" evidence="12">
    <location>
        <begin position="144"/>
        <end position="168"/>
    </location>
</feature>
<evidence type="ECO:0000256" key="3">
    <source>
        <dbReference type="ARBA" id="ARBA00022448"/>
    </source>
</evidence>
<dbReference type="PANTHER" id="PTHR11410">
    <property type="entry name" value="ATP SYNTHASE SUBUNIT A"/>
    <property type="match status" value="1"/>
</dbReference>
<dbReference type="SUPFAM" id="SSF81336">
    <property type="entry name" value="F1F0 ATP synthase subunit A"/>
    <property type="match status" value="1"/>
</dbReference>
<dbReference type="PROSITE" id="PS00449">
    <property type="entry name" value="ATPASE_A"/>
    <property type="match status" value="1"/>
</dbReference>
<dbReference type="AlphaFoldDB" id="Q8HIU6"/>
<protein>
    <recommendedName>
        <fullName evidence="11">ATP synthase subunit a</fullName>
    </recommendedName>
</protein>
<dbReference type="EMBL" id="AF538053">
    <property type="protein sequence ID" value="AAN28338.1"/>
    <property type="molecule type" value="Genomic_DNA"/>
</dbReference>
<dbReference type="FunFam" id="1.20.120.220:FF:000003">
    <property type="entry name" value="ATP synthase subunit a"/>
    <property type="match status" value="1"/>
</dbReference>
<dbReference type="RefSeq" id="NP_696967.1">
    <property type="nucleotide sequence ID" value="NC_004309.1"/>
</dbReference>
<feature type="transmembrane region" description="Helical" evidence="12">
    <location>
        <begin position="32"/>
        <end position="50"/>
    </location>
</feature>
<evidence type="ECO:0000256" key="7">
    <source>
        <dbReference type="ARBA" id="ARBA00022989"/>
    </source>
</evidence>
<reference evidence="13" key="3">
    <citation type="journal article" date="2002" name="Curr. Biol.">
        <title>The closest unicellular relatives of animals.</title>
        <authorList>
            <person name="Lang B.F."/>
            <person name="O'Kelly C."/>
            <person name="Nerad T."/>
            <person name="Gray M.W."/>
            <person name="Burger G."/>
        </authorList>
    </citation>
    <scope>NUCLEOTIDE SEQUENCE</scope>
    <source>
        <strain evidence="13">ATCC 50154</strain>
    </source>
</reference>
<dbReference type="FunCoup" id="Q8HIU6">
    <property type="interactions" value="176"/>
</dbReference>
<evidence type="ECO:0000256" key="8">
    <source>
        <dbReference type="ARBA" id="ARBA00023065"/>
    </source>
</evidence>
<organism evidence="13">
    <name type="scientific">Monosiga brevicollis</name>
    <name type="common">Choanoflagellate</name>
    <dbReference type="NCBI Taxonomy" id="81824"/>
    <lineage>
        <taxon>Eukaryota</taxon>
        <taxon>Choanoflagellata</taxon>
        <taxon>Craspedida</taxon>
        <taxon>Salpingoecidae</taxon>
        <taxon>Monosiga</taxon>
    </lineage>
</organism>
<gene>
    <name evidence="13" type="primary">atp6</name>
</gene>
<comment type="subcellular location">
    <subcellularLocation>
        <location evidence="1 11">Mitochondrion inner membrane</location>
        <topology evidence="1 11">Multi-pass membrane protein</topology>
    </subcellularLocation>
</comment>
<dbReference type="InterPro" id="IPR035908">
    <property type="entry name" value="F0_ATP_A_sf"/>
</dbReference>
<dbReference type="InterPro" id="IPR000568">
    <property type="entry name" value="ATP_synth_F0_asu"/>
</dbReference>
<dbReference type="InterPro" id="IPR023011">
    <property type="entry name" value="ATP_synth_F0_asu_AS"/>
</dbReference>
<evidence type="ECO:0000256" key="5">
    <source>
        <dbReference type="ARBA" id="ARBA00022692"/>
    </source>
</evidence>
<evidence type="ECO:0000256" key="10">
    <source>
        <dbReference type="ARBA" id="ARBA00023310"/>
    </source>
</evidence>
<dbReference type="Gene3D" id="1.20.120.220">
    <property type="entry name" value="ATP synthase, F0 complex, subunit A"/>
    <property type="match status" value="1"/>
</dbReference>
<proteinExistence type="inferred from homology"/>
<evidence type="ECO:0000256" key="6">
    <source>
        <dbReference type="ARBA" id="ARBA00022781"/>
    </source>
</evidence>
<reference evidence="13" key="2">
    <citation type="submission" date="2000-06" db="EMBL/GenBank/DDBJ databases">
        <authorList>
            <person name="Lang F.B."/>
            <person name="Bullerwell C."/>
        </authorList>
    </citation>
    <scope>NUCLEOTIDE SEQUENCE</scope>
    <source>
        <strain evidence="13">ATCC 50154</strain>
    </source>
</reference>
<keyword evidence="7 12" id="KW-1133">Transmembrane helix</keyword>
<dbReference type="GO" id="GO:0015986">
    <property type="term" value="P:proton motive force-driven ATP synthesis"/>
    <property type="evidence" value="ECO:0000318"/>
    <property type="project" value="GO_Central"/>
</dbReference>
<dbReference type="NCBIfam" id="NF004482">
    <property type="entry name" value="PRK05815.2-4"/>
    <property type="match status" value="1"/>
</dbReference>
<keyword evidence="3" id="KW-0813">Transport</keyword>
<dbReference type="CDD" id="cd00310">
    <property type="entry name" value="ATP-synt_Fo_a_6"/>
    <property type="match status" value="1"/>
</dbReference>
<dbReference type="GO" id="GO:0015078">
    <property type="term" value="F:proton transmembrane transporter activity"/>
    <property type="evidence" value="ECO:0007669"/>
    <property type="project" value="InterPro"/>
</dbReference>
<keyword evidence="9 12" id="KW-0472">Membrane</keyword>
<keyword evidence="13" id="KW-0378">Hydrolase</keyword>
<dbReference type="GO" id="GO:0045259">
    <property type="term" value="C:proton-transporting ATP synthase complex"/>
    <property type="evidence" value="ECO:0000318"/>
    <property type="project" value="GO_Central"/>
</dbReference>
<dbReference type="NCBIfam" id="TIGR01131">
    <property type="entry name" value="ATP_synt_6_or_A"/>
    <property type="match status" value="1"/>
</dbReference>
<evidence type="ECO:0000256" key="12">
    <source>
        <dbReference type="SAM" id="Phobius"/>
    </source>
</evidence>
<feature type="transmembrane region" description="Helical" evidence="12">
    <location>
        <begin position="119"/>
        <end position="138"/>
    </location>
</feature>
<accession>Q8HIU6</accession>
<dbReference type="STRING" id="81824.Q8HIU6"/>
<dbReference type="InParanoid" id="Q8HIU6"/>
<evidence type="ECO:0000256" key="1">
    <source>
        <dbReference type="ARBA" id="ARBA00004448"/>
    </source>
</evidence>
<evidence type="ECO:0000256" key="2">
    <source>
        <dbReference type="ARBA" id="ARBA00006810"/>
    </source>
</evidence>
<dbReference type="HAMAP" id="MF_01393">
    <property type="entry name" value="ATP_synth_a_bact"/>
    <property type="match status" value="1"/>
</dbReference>
<dbReference type="PRINTS" id="PR00123">
    <property type="entry name" value="ATPASEA"/>
</dbReference>
<evidence type="ECO:0000256" key="4">
    <source>
        <dbReference type="ARBA" id="ARBA00022547"/>
    </source>
</evidence>
<dbReference type="InterPro" id="IPR045083">
    <property type="entry name" value="ATP_synth_F0_asu_bact/mt"/>
</dbReference>
<keyword evidence="13" id="KW-0496">Mitochondrion</keyword>
<comment type="similarity">
    <text evidence="2">Belongs to the ATPase A chain family.</text>
</comment>
<dbReference type="GeneID" id="805266"/>
<evidence type="ECO:0000256" key="11">
    <source>
        <dbReference type="RuleBase" id="RU004450"/>
    </source>
</evidence>